<proteinExistence type="predicted"/>
<protein>
    <submittedName>
        <fullName evidence="2">TOMM leader peptide-binding protein</fullName>
    </submittedName>
</protein>
<dbReference type="SUPFAM" id="SSF69572">
    <property type="entry name" value="Activating enzymes of the ubiquitin-like proteins"/>
    <property type="match status" value="1"/>
</dbReference>
<feature type="domain" description="YcaO" evidence="1">
    <location>
        <begin position="390"/>
        <end position="752"/>
    </location>
</feature>
<dbReference type="InterPro" id="IPR022291">
    <property type="entry name" value="Bacteriocin_synth_cyclodeHase"/>
</dbReference>
<dbReference type="Gene3D" id="3.30.1330.230">
    <property type="match status" value="1"/>
</dbReference>
<gene>
    <name evidence="2" type="ORF">G3I59_27030</name>
</gene>
<accession>A0ABX0C283</accession>
<dbReference type="PANTHER" id="PTHR37809">
    <property type="entry name" value="RIBOSOMAL PROTEIN S12 METHYLTHIOTRANSFERASE ACCESSORY FACTOR YCAO"/>
    <property type="match status" value="1"/>
</dbReference>
<reference evidence="2 3" key="1">
    <citation type="submission" date="2020-01" db="EMBL/GenBank/DDBJ databases">
        <title>Insect and environment-associated Actinomycetes.</title>
        <authorList>
            <person name="Currrie C."/>
            <person name="Chevrette M."/>
            <person name="Carlson C."/>
            <person name="Stubbendieck R."/>
            <person name="Wendt-Pienkowski E."/>
        </authorList>
    </citation>
    <scope>NUCLEOTIDE SEQUENCE [LARGE SCALE GENOMIC DNA]</scope>
    <source>
        <strain evidence="2 3">SID8386</strain>
    </source>
</reference>
<dbReference type="InterPro" id="IPR003776">
    <property type="entry name" value="YcaO-like_dom"/>
</dbReference>
<evidence type="ECO:0000259" key="1">
    <source>
        <dbReference type="PROSITE" id="PS51664"/>
    </source>
</evidence>
<dbReference type="InterPro" id="IPR027624">
    <property type="entry name" value="TOMM_cyclo_SagD"/>
</dbReference>
<dbReference type="Gene3D" id="3.40.50.720">
    <property type="entry name" value="NAD(P)-binding Rossmann-like Domain"/>
    <property type="match status" value="1"/>
</dbReference>
<dbReference type="NCBIfam" id="TIGR03882">
    <property type="entry name" value="cyclo_dehyd_2"/>
    <property type="match status" value="1"/>
</dbReference>
<keyword evidence="3" id="KW-1185">Reference proteome</keyword>
<dbReference type="PROSITE" id="PS51664">
    <property type="entry name" value="YCAO"/>
    <property type="match status" value="1"/>
</dbReference>
<comment type="caution">
    <text evidence="2">The sequence shown here is derived from an EMBL/GenBank/DDBJ whole genome shotgun (WGS) entry which is preliminary data.</text>
</comment>
<dbReference type="Proteomes" id="UP000470404">
    <property type="component" value="Unassembled WGS sequence"/>
</dbReference>
<dbReference type="Gene3D" id="3.30.40.250">
    <property type="match status" value="1"/>
</dbReference>
<dbReference type="Gene3D" id="3.90.930.60">
    <property type="match status" value="1"/>
</dbReference>
<evidence type="ECO:0000313" key="2">
    <source>
        <dbReference type="EMBL" id="NEC59155.1"/>
    </source>
</evidence>
<dbReference type="EMBL" id="JAAGNC010000137">
    <property type="protein sequence ID" value="NEC59155.1"/>
    <property type="molecule type" value="Genomic_DNA"/>
</dbReference>
<dbReference type="Gene3D" id="3.30.160.660">
    <property type="match status" value="1"/>
</dbReference>
<dbReference type="InterPro" id="IPR035985">
    <property type="entry name" value="Ubiquitin-activating_enz"/>
</dbReference>
<sequence>MGKMTARKRFLSFKRHLRAEINEGEGAYLFSERGVIAMRGADVAEVAALLDGTRDFEGLVRDVPAGLGSGRIAGVLARLAEAGLITVRAREAPETDGRALAFWDACGVDAGAAESRIRPARVVLAEAREGIESERVGRALRAAGLTVGTHAAGEADLSVVLCDDYLDPGLGDIDAAHRSSGRPWLLARPVGSQVWLGPFFEPGESACWHCLADRLWTHRHGEACVQAMLGHDGPAARPVSAPPPLASAAAHLIALEVAKWLSGYRYLGQRCVWVLDSLDLRGERHELRRRPQCPACGDASLVAARTAEPVVLRPTRKAAHSGDGHRALAPGEMFDRYRHLIGPVTGVVKEIVRDARSPAFVNACRSGPNVVRNLTGMDSLHASLRGQSGGKGATPAEAEVGALCEAVERHSGNYRGDELRLSGSLRSLGPDAIHPNECMLYAAQQYENRAEWNAAHGSFQHVCREFDADAELDWTPLWSLSRSRQRLLPTGLLYFGAPDPHGFLRPDSNGNAAGSSVEDAVLQGTLEVIERDAVALWWYNRTPMPGVDLAAFGDPWVEEMTAQYAEAGREVWALDLTSDLGVPVMAAVSRALSGPERVIFGFGAHLDPRTALRRAVSELNQMLPGVLDLRRDDDPDVERWLSRATAANQPYLKPAAGTPARTRADFGYLPNADIRDDVAGLVRLLGRHGMETLVLDQTRPDVELPVVKVVVPGLRSFWARFAPGRLFDVPVRLGRLSRPTARDRLNPFPMFL</sequence>
<dbReference type="NCBIfam" id="TIGR00702">
    <property type="entry name" value="YcaO-type kinase domain"/>
    <property type="match status" value="1"/>
</dbReference>
<dbReference type="PANTHER" id="PTHR37809:SF1">
    <property type="entry name" value="RIBOSOMAL PROTEIN S12 METHYLTHIOTRANSFERASE ACCESSORY FACTOR YCAO"/>
    <property type="match status" value="1"/>
</dbReference>
<evidence type="ECO:0000313" key="3">
    <source>
        <dbReference type="Proteomes" id="UP000470404"/>
    </source>
</evidence>
<dbReference type="Pfam" id="PF02624">
    <property type="entry name" value="YcaO"/>
    <property type="match status" value="1"/>
</dbReference>
<name>A0ABX0C283_9PSEU</name>
<dbReference type="NCBIfam" id="TIGR03604">
    <property type="entry name" value="TOMM_cyclo_SagD"/>
    <property type="match status" value="1"/>
</dbReference>
<organism evidence="2 3">
    <name type="scientific">Amycolatopsis rubida</name>
    <dbReference type="NCBI Taxonomy" id="112413"/>
    <lineage>
        <taxon>Bacteria</taxon>
        <taxon>Bacillati</taxon>
        <taxon>Actinomycetota</taxon>
        <taxon>Actinomycetes</taxon>
        <taxon>Pseudonocardiales</taxon>
        <taxon>Pseudonocardiaceae</taxon>
        <taxon>Amycolatopsis</taxon>
    </lineage>
</organism>